<reference evidence="2" key="1">
    <citation type="submission" date="2014-09" db="EMBL/GenBank/DDBJ databases">
        <authorList>
            <person name="Gomez-Valero L."/>
        </authorList>
    </citation>
    <scope>NUCLEOTIDE SEQUENCE [LARGE SCALE GENOMIC DNA]</scope>
    <source>
        <strain evidence="2">ATCC35250</strain>
    </source>
</reference>
<evidence type="ECO:0000313" key="1">
    <source>
        <dbReference type="EMBL" id="CEK11750.1"/>
    </source>
</evidence>
<protein>
    <submittedName>
        <fullName evidence="1">Uncharacterized protein</fullName>
    </submittedName>
</protein>
<dbReference type="RefSeq" id="WP_045106881.1">
    <property type="nucleotide sequence ID" value="NZ_LN681225.1"/>
</dbReference>
<evidence type="ECO:0000313" key="2">
    <source>
        <dbReference type="Proteomes" id="UP000032803"/>
    </source>
</evidence>
<dbReference type="EMBL" id="LN681225">
    <property type="protein sequence ID" value="CEK11750.1"/>
    <property type="molecule type" value="Genomic_DNA"/>
</dbReference>
<proteinExistence type="predicted"/>
<dbReference type="KEGG" id="lha:LHA_2750"/>
<dbReference type="AlphaFoldDB" id="A0A0A8USA5"/>
<accession>A0A0A8USA5</accession>
<keyword evidence="2" id="KW-1185">Reference proteome</keyword>
<gene>
    <name evidence="1" type="ORF">LHA_2750</name>
</gene>
<sequence>MEKDYIRVTPHPKFLELLFAFRSELFSIFRDVLGLHEINHIAISRVSEQGELITFSSTPALEFNLFSNRLWYFDKSYHPTWFRQCTQNEWPTLYVPRRYDELYYSKQIKHQYPLGLSLSTQLNDVFFIYSLASHSSSLVARELFTTHVDDFYKIGEYCSEKLSTFFARETK</sequence>
<name>A0A0A8USA5_LEGHA</name>
<dbReference type="Proteomes" id="UP000032803">
    <property type="component" value="Chromosome I"/>
</dbReference>
<organism evidence="1 2">
    <name type="scientific">Legionella hackeliae</name>
    <dbReference type="NCBI Taxonomy" id="449"/>
    <lineage>
        <taxon>Bacteria</taxon>
        <taxon>Pseudomonadati</taxon>
        <taxon>Pseudomonadota</taxon>
        <taxon>Gammaproteobacteria</taxon>
        <taxon>Legionellales</taxon>
        <taxon>Legionellaceae</taxon>
        <taxon>Legionella</taxon>
    </lineage>
</organism>
<dbReference type="PATRIC" id="fig|449.7.peg.2443"/>
<dbReference type="OrthoDB" id="5635939at2"/>
<dbReference type="STRING" id="449.LHA_2750"/>
<dbReference type="HOGENOM" id="CLU_1561022_0_0_6"/>